<feature type="domain" description="Aminotransferase class I/classII large" evidence="9">
    <location>
        <begin position="35"/>
        <end position="399"/>
    </location>
</feature>
<dbReference type="GO" id="GO:0006520">
    <property type="term" value="P:amino acid metabolic process"/>
    <property type="evidence" value="ECO:0007669"/>
    <property type="project" value="InterPro"/>
</dbReference>
<keyword evidence="5 8" id="KW-0808">Transferase</keyword>
<dbReference type="Gene3D" id="3.90.1150.10">
    <property type="entry name" value="Aspartate Aminotransferase, domain 1"/>
    <property type="match status" value="1"/>
</dbReference>
<dbReference type="SUPFAM" id="SSF53383">
    <property type="entry name" value="PLP-dependent transferases"/>
    <property type="match status" value="1"/>
</dbReference>
<sequence length="407" mass="46476">MPTTSSFFSTIPMGASVEVTEMCREYQLDKNPLKANLSIGGYYGEDGDIYKFRVVTKAERELIQSPNHSYLPPNGIPELNHAVFKLAFGESEEAWKHGFCVQSIGGTGPLRLGAEFLREHLDLKTAYYSDPTWINHKHIFERAGFTQVEPYPYWNYDTYEIDFEKLCHFLKFEAKEKSVIILHASVHNPTGMNLSKEQWKIVRDIVRERALFPFFDLAYHGFGDGGLNEDSFPLRLFKSSNIEFFVSQSFGKNLGLYGERIGFLSGSINDENSIPKIYSQMINVSRPMYSNPARYGAAILAKVLLDPSNFASWVQELKEVRERLRLIRKQMKNNLDKLAPHVNWSGITQQTGMFYFSNLEKKQGLQLKEDFHVYILPSSGRINLGGINSNNIDYVCQSLAKIVSIKS</sequence>
<dbReference type="GO" id="GO:0042802">
    <property type="term" value="F:identical protein binding"/>
    <property type="evidence" value="ECO:0007669"/>
    <property type="project" value="TreeGrafter"/>
</dbReference>
<dbReference type="EMBL" id="HACA01030417">
    <property type="protein sequence ID" value="CDW47778.1"/>
    <property type="molecule type" value="Transcribed_RNA"/>
</dbReference>
<dbReference type="EC" id="2.6.1.1" evidence="8"/>
<evidence type="ECO:0000256" key="3">
    <source>
        <dbReference type="ARBA" id="ARBA00011738"/>
    </source>
</evidence>
<evidence type="ECO:0000256" key="1">
    <source>
        <dbReference type="ARBA" id="ARBA00001933"/>
    </source>
</evidence>
<dbReference type="AlphaFoldDB" id="A0A0K2VB58"/>
<comment type="catalytic activity">
    <reaction evidence="7 8">
        <text>L-aspartate + 2-oxoglutarate = oxaloacetate + L-glutamate</text>
        <dbReference type="Rhea" id="RHEA:21824"/>
        <dbReference type="ChEBI" id="CHEBI:16452"/>
        <dbReference type="ChEBI" id="CHEBI:16810"/>
        <dbReference type="ChEBI" id="CHEBI:29985"/>
        <dbReference type="ChEBI" id="CHEBI:29991"/>
        <dbReference type="EC" id="2.6.1.1"/>
    </reaction>
</comment>
<dbReference type="InterPro" id="IPR015422">
    <property type="entry name" value="PyrdxlP-dep_Trfase_small"/>
</dbReference>
<evidence type="ECO:0000256" key="6">
    <source>
        <dbReference type="ARBA" id="ARBA00022898"/>
    </source>
</evidence>
<dbReference type="InterPro" id="IPR015421">
    <property type="entry name" value="PyrdxlP-dep_Trfase_major"/>
</dbReference>
<evidence type="ECO:0000313" key="10">
    <source>
        <dbReference type="EMBL" id="CDW47778.1"/>
    </source>
</evidence>
<dbReference type="InterPro" id="IPR004839">
    <property type="entry name" value="Aminotransferase_I/II_large"/>
</dbReference>
<dbReference type="Pfam" id="PF00155">
    <property type="entry name" value="Aminotran_1_2"/>
    <property type="match status" value="1"/>
</dbReference>
<dbReference type="Gene3D" id="3.40.640.10">
    <property type="entry name" value="Type I PLP-dependent aspartate aminotransferase-like (Major domain)"/>
    <property type="match status" value="1"/>
</dbReference>
<dbReference type="InterPro" id="IPR015424">
    <property type="entry name" value="PyrdxlP-dep_Trfase"/>
</dbReference>
<dbReference type="GO" id="GO:0004069">
    <property type="term" value="F:L-aspartate:2-oxoglutarate aminotransferase activity"/>
    <property type="evidence" value="ECO:0007669"/>
    <property type="project" value="UniProtKB-EC"/>
</dbReference>
<reference evidence="10" key="1">
    <citation type="submission" date="2014-05" db="EMBL/GenBank/DDBJ databases">
        <authorList>
            <person name="Chronopoulou M."/>
        </authorList>
    </citation>
    <scope>NUCLEOTIDE SEQUENCE</scope>
    <source>
        <tissue evidence="10">Whole organism</tissue>
    </source>
</reference>
<comment type="subunit">
    <text evidence="3 8">Homodimer.</text>
</comment>
<dbReference type="InterPro" id="IPR004838">
    <property type="entry name" value="NHTrfase_class1_PyrdxlP-BS"/>
</dbReference>
<evidence type="ECO:0000256" key="5">
    <source>
        <dbReference type="ARBA" id="ARBA00022679"/>
    </source>
</evidence>
<dbReference type="CDD" id="cd00609">
    <property type="entry name" value="AAT_like"/>
    <property type="match status" value="1"/>
</dbReference>
<comment type="cofactor">
    <cofactor evidence="1">
        <name>pyridoxal 5'-phosphate</name>
        <dbReference type="ChEBI" id="CHEBI:597326"/>
    </cofactor>
</comment>
<organism evidence="10">
    <name type="scientific">Lepeophtheirus salmonis</name>
    <name type="common">Salmon louse</name>
    <name type="synonym">Caligus salmonis</name>
    <dbReference type="NCBI Taxonomy" id="72036"/>
    <lineage>
        <taxon>Eukaryota</taxon>
        <taxon>Metazoa</taxon>
        <taxon>Ecdysozoa</taxon>
        <taxon>Arthropoda</taxon>
        <taxon>Crustacea</taxon>
        <taxon>Multicrustacea</taxon>
        <taxon>Hexanauplia</taxon>
        <taxon>Copepoda</taxon>
        <taxon>Siphonostomatoida</taxon>
        <taxon>Caligidae</taxon>
        <taxon>Lepeophtheirus</taxon>
    </lineage>
</organism>
<dbReference type="PANTHER" id="PTHR11879">
    <property type="entry name" value="ASPARTATE AMINOTRANSFERASE"/>
    <property type="match status" value="1"/>
</dbReference>
<keyword evidence="4 8" id="KW-0032">Aminotransferase</keyword>
<dbReference type="OrthoDB" id="6752799at2759"/>
<evidence type="ECO:0000256" key="7">
    <source>
        <dbReference type="ARBA" id="ARBA00049185"/>
    </source>
</evidence>
<dbReference type="PRINTS" id="PR00799">
    <property type="entry name" value="TRANSAMINASE"/>
</dbReference>
<protein>
    <recommendedName>
        <fullName evidence="8">Aspartate aminotransferase</fullName>
        <ecNumber evidence="8">2.6.1.1</ecNumber>
    </recommendedName>
</protein>
<comment type="miscellaneous">
    <text evidence="8">In eukaryotes there are cytoplasmic, mitochondrial and chloroplastic isozymes.</text>
</comment>
<name>A0A0K2VB58_LEPSM</name>
<proteinExistence type="inferred from homology"/>
<evidence type="ECO:0000256" key="4">
    <source>
        <dbReference type="ARBA" id="ARBA00022576"/>
    </source>
</evidence>
<evidence type="ECO:0000259" key="9">
    <source>
        <dbReference type="Pfam" id="PF00155"/>
    </source>
</evidence>
<dbReference type="PANTHER" id="PTHR11879:SF22">
    <property type="entry name" value="ASPARTATE AMINOTRANSFERASE, MITOCHONDRIAL"/>
    <property type="match status" value="1"/>
</dbReference>
<dbReference type="InterPro" id="IPR000796">
    <property type="entry name" value="Asp_trans"/>
</dbReference>
<dbReference type="PROSITE" id="PS00105">
    <property type="entry name" value="AA_TRANSFER_CLASS_1"/>
    <property type="match status" value="1"/>
</dbReference>
<evidence type="ECO:0000256" key="8">
    <source>
        <dbReference type="RuleBase" id="RU000480"/>
    </source>
</evidence>
<comment type="similarity">
    <text evidence="2">Belongs to the class-I pyridoxal-phosphate-dependent aminotransferase family.</text>
</comment>
<accession>A0A0K2VB58</accession>
<evidence type="ECO:0000256" key="2">
    <source>
        <dbReference type="ARBA" id="ARBA00007441"/>
    </source>
</evidence>
<dbReference type="GO" id="GO:0030170">
    <property type="term" value="F:pyridoxal phosphate binding"/>
    <property type="evidence" value="ECO:0007669"/>
    <property type="project" value="InterPro"/>
</dbReference>
<keyword evidence="6" id="KW-0663">Pyridoxal phosphate</keyword>